<dbReference type="AlphaFoldDB" id="A0A858R2U8"/>
<dbReference type="PROSITE" id="PS50110">
    <property type="entry name" value="RESPONSE_REGULATORY"/>
    <property type="match status" value="1"/>
</dbReference>
<name>A0A858R2U8_9PROT</name>
<reference evidence="3" key="1">
    <citation type="submission" date="2020-04" db="EMBL/GenBank/DDBJ databases">
        <title>A desert anoxygenic phototrophic bacterium fixes CO2 using RubisCO under aerobic conditions.</title>
        <authorList>
            <person name="Tang K."/>
        </authorList>
    </citation>
    <scope>NUCLEOTIDE SEQUENCE [LARGE SCALE GENOMIC DNA]</scope>
    <source>
        <strain evidence="3">MIMtkB3</strain>
    </source>
</reference>
<organism evidence="3 4">
    <name type="scientific">Aerophototrophica crusticola</name>
    <dbReference type="NCBI Taxonomy" id="1709002"/>
    <lineage>
        <taxon>Bacteria</taxon>
        <taxon>Pseudomonadati</taxon>
        <taxon>Pseudomonadota</taxon>
        <taxon>Alphaproteobacteria</taxon>
        <taxon>Rhodospirillales</taxon>
        <taxon>Rhodospirillaceae</taxon>
        <taxon>Aerophototrophica</taxon>
    </lineage>
</organism>
<evidence type="ECO:0000259" key="2">
    <source>
        <dbReference type="PROSITE" id="PS50110"/>
    </source>
</evidence>
<feature type="modified residue" description="4-aspartylphosphate" evidence="1">
    <location>
        <position position="16"/>
    </location>
</feature>
<feature type="domain" description="Response regulatory" evidence="2">
    <location>
        <begin position="1"/>
        <end position="82"/>
    </location>
</feature>
<proteinExistence type="predicted"/>
<evidence type="ECO:0000256" key="1">
    <source>
        <dbReference type="PROSITE-ProRule" id="PRU00169"/>
    </source>
</evidence>
<gene>
    <name evidence="3" type="ORF">HHL28_12365</name>
</gene>
<keyword evidence="4" id="KW-1185">Reference proteome</keyword>
<evidence type="ECO:0000313" key="4">
    <source>
        <dbReference type="Proteomes" id="UP000501891"/>
    </source>
</evidence>
<dbReference type="Proteomes" id="UP000501891">
    <property type="component" value="Chromosome"/>
</dbReference>
<dbReference type="EMBL" id="CP051775">
    <property type="protein sequence ID" value="QJE71707.1"/>
    <property type="molecule type" value="Genomic_DNA"/>
</dbReference>
<dbReference type="Gene3D" id="3.40.50.2300">
    <property type="match status" value="1"/>
</dbReference>
<protein>
    <submittedName>
        <fullName evidence="3">Response regulator</fullName>
    </submittedName>
</protein>
<dbReference type="GO" id="GO:0000160">
    <property type="term" value="P:phosphorelay signal transduction system"/>
    <property type="evidence" value="ECO:0007669"/>
    <property type="project" value="InterPro"/>
</dbReference>
<dbReference type="Pfam" id="PF00072">
    <property type="entry name" value="Response_reg"/>
    <property type="match status" value="1"/>
</dbReference>
<dbReference type="SUPFAM" id="SSF52172">
    <property type="entry name" value="CheY-like"/>
    <property type="match status" value="1"/>
</dbReference>
<evidence type="ECO:0000313" key="3">
    <source>
        <dbReference type="EMBL" id="QJE71707.1"/>
    </source>
</evidence>
<keyword evidence="1" id="KW-0597">Phosphoprotein</keyword>
<dbReference type="KEGG" id="acru:HHL28_12365"/>
<sequence length="89" mass="9458">MLESLGDRAPGLVVTDYRLSKGLTGPQLVAALRHRYGTALPALMLTGDTHPDTLALAKAANITVVHKPVHPARLRRAIEQATGRVLAEG</sequence>
<accession>A0A858R2U8</accession>
<dbReference type="InterPro" id="IPR001789">
    <property type="entry name" value="Sig_transdc_resp-reg_receiver"/>
</dbReference>
<dbReference type="InterPro" id="IPR011006">
    <property type="entry name" value="CheY-like_superfamily"/>
</dbReference>